<evidence type="ECO:0000313" key="1">
    <source>
        <dbReference type="EMBL" id="GHG01044.1"/>
    </source>
</evidence>
<proteinExistence type="predicted"/>
<keyword evidence="2" id="KW-1185">Reference proteome</keyword>
<dbReference type="Proteomes" id="UP000632154">
    <property type="component" value="Unassembled WGS sequence"/>
</dbReference>
<dbReference type="Gene3D" id="3.40.50.1240">
    <property type="entry name" value="Phosphoglycerate mutase-like"/>
    <property type="match status" value="1"/>
</dbReference>
<dbReference type="InterPro" id="IPR029033">
    <property type="entry name" value="His_PPase_superfam"/>
</dbReference>
<accession>A0ABQ3K3Y5</accession>
<comment type="caution">
    <text evidence="1">The sequence shown here is derived from an EMBL/GenBank/DDBJ whole genome shotgun (WGS) entry which is preliminary data.</text>
</comment>
<dbReference type="EMBL" id="BNAL01000011">
    <property type="protein sequence ID" value="GHG01044.1"/>
    <property type="molecule type" value="Genomic_DNA"/>
</dbReference>
<gene>
    <name evidence="1" type="ORF">GCM10017783_11560</name>
</gene>
<dbReference type="InterPro" id="IPR013078">
    <property type="entry name" value="His_Pase_superF_clade-1"/>
</dbReference>
<protein>
    <submittedName>
        <fullName evidence="1">Phosphoglycerate mutase</fullName>
    </submittedName>
</protein>
<evidence type="ECO:0000313" key="2">
    <source>
        <dbReference type="Proteomes" id="UP000632154"/>
    </source>
</evidence>
<dbReference type="SUPFAM" id="SSF53254">
    <property type="entry name" value="Phosphoglycerate mutase-like"/>
    <property type="match status" value="1"/>
</dbReference>
<dbReference type="InterPro" id="IPR001497">
    <property type="entry name" value="MethylDNA_cys_MeTrfase_AS"/>
</dbReference>
<dbReference type="Pfam" id="PF00300">
    <property type="entry name" value="His_Phos_1"/>
    <property type="match status" value="1"/>
</dbReference>
<reference evidence="2" key="1">
    <citation type="journal article" date="2019" name="Int. J. Syst. Evol. Microbiol.">
        <title>The Global Catalogue of Microorganisms (GCM) 10K type strain sequencing project: providing services to taxonomists for standard genome sequencing and annotation.</title>
        <authorList>
            <consortium name="The Broad Institute Genomics Platform"/>
            <consortium name="The Broad Institute Genome Sequencing Center for Infectious Disease"/>
            <person name="Wu L."/>
            <person name="Ma J."/>
        </authorList>
    </citation>
    <scope>NUCLEOTIDE SEQUENCE [LARGE SCALE GENOMIC DNA]</scope>
    <source>
        <strain evidence="2">CGMCC 1.18439</strain>
    </source>
</reference>
<organism evidence="1 2">
    <name type="scientific">Deinococcus piscis</name>
    <dbReference type="NCBI Taxonomy" id="394230"/>
    <lineage>
        <taxon>Bacteria</taxon>
        <taxon>Thermotogati</taxon>
        <taxon>Deinococcota</taxon>
        <taxon>Deinococci</taxon>
        <taxon>Deinococcales</taxon>
        <taxon>Deinococcaceae</taxon>
        <taxon>Deinococcus</taxon>
    </lineage>
</organism>
<sequence length="174" mass="18786">MPAPDPQKPSHEWELAPGALAGLPDLIATLHPHPGVVVSSEEPKAAATAQALAQALSVPCHRMLGLHEQLRYTVPFYAQPGELQAQIGRFFAHSAEVVFGEESADLARERFTAALRAVMTTHPQGCVAVVTHGTVRSLYVAQANNLEAPTLWQQQTLLDVLSVEWPSGKLSKRS</sequence>
<name>A0ABQ3K3Y5_9DEIO</name>
<dbReference type="PROSITE" id="PS00374">
    <property type="entry name" value="MGMT"/>
    <property type="match status" value="1"/>
</dbReference>